<protein>
    <recommendedName>
        <fullName evidence="4">DUF4336 domain-containing protein</fullName>
    </recommendedName>
</protein>
<evidence type="ECO:0000313" key="3">
    <source>
        <dbReference type="Proteomes" id="UP000184387"/>
    </source>
</evidence>
<dbReference type="PANTHER" id="PTHR33835">
    <property type="entry name" value="YALI0C07656P"/>
    <property type="match status" value="1"/>
</dbReference>
<evidence type="ECO:0000256" key="1">
    <source>
        <dbReference type="SAM" id="MobiDB-lite"/>
    </source>
</evidence>
<dbReference type="EMBL" id="FQZF01000008">
    <property type="protein sequence ID" value="SHJ07120.1"/>
    <property type="molecule type" value="Genomic_DNA"/>
</dbReference>
<feature type="region of interest" description="Disordered" evidence="1">
    <location>
        <begin position="385"/>
        <end position="407"/>
    </location>
</feature>
<dbReference type="InterPro" id="IPR025638">
    <property type="entry name" value="DUF4336"/>
</dbReference>
<dbReference type="AlphaFoldDB" id="A0A1M6GAY2"/>
<accession>A0A1M6GAY2</accession>
<proteinExistence type="predicted"/>
<gene>
    <name evidence="2" type="ORF">SAMN02745194_01678</name>
</gene>
<dbReference type="Proteomes" id="UP000184387">
    <property type="component" value="Unassembled WGS sequence"/>
</dbReference>
<dbReference type="InterPro" id="IPR036866">
    <property type="entry name" value="RibonucZ/Hydroxyglut_hydro"/>
</dbReference>
<dbReference type="STRING" id="198092.SAMN02745194_01678"/>
<organism evidence="2 3">
    <name type="scientific">Muricoccus roseus</name>
    <dbReference type="NCBI Taxonomy" id="198092"/>
    <lineage>
        <taxon>Bacteria</taxon>
        <taxon>Pseudomonadati</taxon>
        <taxon>Pseudomonadota</taxon>
        <taxon>Alphaproteobacteria</taxon>
        <taxon>Acetobacterales</taxon>
        <taxon>Roseomonadaceae</taxon>
        <taxon>Muricoccus</taxon>
    </lineage>
</organism>
<sequence>MMIPTRIHGLIDYGVAALLGGLAMAPGLPRPVRRTLGAAAAYHTAYSLLTDYEGGVTPALSMRQHLALDAMGGAALIGAGLSLRRASEADRALLVGLGTIELAVVALSSNAPRRGPGQGSMTGRLLGHEAAHHGHQAAYHPLDTPKPAAEGVWVVDSILPNPMGAVLGVRMTVIRLPDGGLLLHSPTRFTYALKRELERLGPIRHLVAPNIAHWTFLKEWQDHLPETVSWAAPGLRDRAQVRRSGVRLDHDLFATTPAEWGGAIEVVPVPGAAGFQEMAMFHAPTRTLVLTDLVMNLEPPKVPLPLRPLAWLFGMLAPDGMPPPYLRAVVKRRHAEAAEAAARLIALEPERVVFAHGRWFETNGTEQLRRSLRWLFTVGKRGAGGPARVEPLKPDGHGGVTLAAEPL</sequence>
<keyword evidence="3" id="KW-1185">Reference proteome</keyword>
<dbReference type="SUPFAM" id="SSF56281">
    <property type="entry name" value="Metallo-hydrolase/oxidoreductase"/>
    <property type="match status" value="1"/>
</dbReference>
<reference evidence="2 3" key="1">
    <citation type="submission" date="2016-11" db="EMBL/GenBank/DDBJ databases">
        <authorList>
            <person name="Jaros S."/>
            <person name="Januszkiewicz K."/>
            <person name="Wedrychowicz H."/>
        </authorList>
    </citation>
    <scope>NUCLEOTIDE SEQUENCE [LARGE SCALE GENOMIC DNA]</scope>
    <source>
        <strain evidence="2 3">DSM 14916</strain>
    </source>
</reference>
<evidence type="ECO:0008006" key="4">
    <source>
        <dbReference type="Google" id="ProtNLM"/>
    </source>
</evidence>
<dbReference type="RefSeq" id="WP_073133542.1">
    <property type="nucleotide sequence ID" value="NZ_FQZF01000008.1"/>
</dbReference>
<evidence type="ECO:0000313" key="2">
    <source>
        <dbReference type="EMBL" id="SHJ07120.1"/>
    </source>
</evidence>
<name>A0A1M6GAY2_9PROT</name>
<dbReference type="Pfam" id="PF14234">
    <property type="entry name" value="DUF4336"/>
    <property type="match status" value="1"/>
</dbReference>
<dbReference type="PANTHER" id="PTHR33835:SF1">
    <property type="entry name" value="METALLO-BETA-LACTAMASE DOMAIN-CONTAINING PROTEIN"/>
    <property type="match status" value="1"/>
</dbReference>